<feature type="compositionally biased region" description="Basic and acidic residues" evidence="5">
    <location>
        <begin position="192"/>
        <end position="202"/>
    </location>
</feature>
<evidence type="ECO:0000313" key="6">
    <source>
        <dbReference type="EMBL" id="KAG5516237.1"/>
    </source>
</evidence>
<comment type="caution">
    <text evidence="6">The sequence shown here is derived from an EMBL/GenBank/DDBJ whole genome shotgun (WGS) entry which is preliminary data.</text>
</comment>
<proteinExistence type="predicted"/>
<dbReference type="PANTHER" id="PTHR12663:SF0">
    <property type="entry name" value="PRECOCIOUS DISSOCIATION OF SISTERS 5, ISOFORM A"/>
    <property type="match status" value="1"/>
</dbReference>
<dbReference type="PANTHER" id="PTHR12663">
    <property type="entry name" value="ANDROGEN INDUCED INHIBITOR OF PROLIFERATION AS3 / PDS5-RELATED"/>
    <property type="match status" value="1"/>
</dbReference>
<evidence type="ECO:0000256" key="3">
    <source>
        <dbReference type="ARBA" id="ARBA00023204"/>
    </source>
</evidence>
<feature type="compositionally biased region" description="Acidic residues" evidence="5">
    <location>
        <begin position="203"/>
        <end position="214"/>
    </location>
</feature>
<reference evidence="6 7" key="1">
    <citation type="submission" date="2020-08" db="EMBL/GenBank/DDBJ databases">
        <title>Plant Genome Project.</title>
        <authorList>
            <person name="Zhang R.-G."/>
        </authorList>
    </citation>
    <scope>NUCLEOTIDE SEQUENCE [LARGE SCALE GENOMIC DNA]</scope>
    <source>
        <strain evidence="6">WSP0</strain>
        <tissue evidence="6">Leaf</tissue>
    </source>
</reference>
<name>A0AAV6HU40_9ERIC</name>
<dbReference type="EMBL" id="JACTNZ010000013">
    <property type="protein sequence ID" value="KAG5516237.1"/>
    <property type="molecule type" value="Genomic_DNA"/>
</dbReference>
<feature type="compositionally biased region" description="Acidic residues" evidence="5">
    <location>
        <begin position="228"/>
        <end position="245"/>
    </location>
</feature>
<organism evidence="6 7">
    <name type="scientific">Rhododendron griersonianum</name>
    <dbReference type="NCBI Taxonomy" id="479676"/>
    <lineage>
        <taxon>Eukaryota</taxon>
        <taxon>Viridiplantae</taxon>
        <taxon>Streptophyta</taxon>
        <taxon>Embryophyta</taxon>
        <taxon>Tracheophyta</taxon>
        <taxon>Spermatophyta</taxon>
        <taxon>Magnoliopsida</taxon>
        <taxon>eudicotyledons</taxon>
        <taxon>Gunneridae</taxon>
        <taxon>Pentapetalae</taxon>
        <taxon>asterids</taxon>
        <taxon>Ericales</taxon>
        <taxon>Ericaceae</taxon>
        <taxon>Ericoideae</taxon>
        <taxon>Rhodoreae</taxon>
        <taxon>Rhododendron</taxon>
    </lineage>
</organism>
<evidence type="ECO:0000313" key="7">
    <source>
        <dbReference type="Proteomes" id="UP000823749"/>
    </source>
</evidence>
<dbReference type="GO" id="GO:0000785">
    <property type="term" value="C:chromatin"/>
    <property type="evidence" value="ECO:0007669"/>
    <property type="project" value="TreeGrafter"/>
</dbReference>
<dbReference type="Gene3D" id="2.30.30.140">
    <property type="match status" value="1"/>
</dbReference>
<feature type="compositionally biased region" description="Basic and acidic residues" evidence="5">
    <location>
        <begin position="155"/>
        <end position="170"/>
    </location>
</feature>
<sequence>MFSCNEGLNCEKKLMAFLRMIYIEDQCTSKKGGSEMMDLINCRIKIWWPMDKLFYEGLVKSYDPEKKKHVVLYEDGDVEVLRLDKERWELIDNGRKPTKRSKPSKGSPHKGLSPGISDPEPAEFSKVDDINSGDSEGEQFKTTKKSVTSMEESDRDQKSDSEEKLERDTENVPSDMEESEEEKPDLVGTHIGNEEANLHLEEEQSDESREEEADKADRTEQSDSLGAEADDSDSNVEAEISEDEPLVQHVEESCGQSSQTKIGTIQLMQEFRKLQHNGSFG</sequence>
<dbReference type="Proteomes" id="UP000823749">
    <property type="component" value="Chromosome 13"/>
</dbReference>
<keyword evidence="3" id="KW-0234">DNA repair</keyword>
<keyword evidence="2" id="KW-0227">DNA damage</keyword>
<evidence type="ECO:0000256" key="2">
    <source>
        <dbReference type="ARBA" id="ARBA00022763"/>
    </source>
</evidence>
<evidence type="ECO:0000256" key="5">
    <source>
        <dbReference type="SAM" id="MobiDB-lite"/>
    </source>
</evidence>
<dbReference type="SUPFAM" id="SSF63748">
    <property type="entry name" value="Tudor/PWWP/MBT"/>
    <property type="match status" value="1"/>
</dbReference>
<dbReference type="GO" id="GO:0006281">
    <property type="term" value="P:DNA repair"/>
    <property type="evidence" value="ECO:0007669"/>
    <property type="project" value="UniProtKB-KW"/>
</dbReference>
<feature type="region of interest" description="Disordered" evidence="5">
    <location>
        <begin position="94"/>
        <end position="259"/>
    </location>
</feature>
<protein>
    <submittedName>
        <fullName evidence="6">Uncharacterized protein</fullName>
    </submittedName>
</protein>
<dbReference type="CDD" id="cd20404">
    <property type="entry name" value="Tudor_Agenet_AtEML-like"/>
    <property type="match status" value="1"/>
</dbReference>
<dbReference type="AlphaFoldDB" id="A0AAV6HU40"/>
<gene>
    <name evidence="6" type="ORF">RHGRI_037064</name>
</gene>
<keyword evidence="7" id="KW-1185">Reference proteome</keyword>
<dbReference type="InterPro" id="IPR039776">
    <property type="entry name" value="Pds5"/>
</dbReference>
<evidence type="ECO:0000256" key="1">
    <source>
        <dbReference type="ARBA" id="ARBA00004123"/>
    </source>
</evidence>
<evidence type="ECO:0000256" key="4">
    <source>
        <dbReference type="ARBA" id="ARBA00023242"/>
    </source>
</evidence>
<dbReference type="GO" id="GO:0007064">
    <property type="term" value="P:mitotic sister chromatid cohesion"/>
    <property type="evidence" value="ECO:0007669"/>
    <property type="project" value="InterPro"/>
</dbReference>
<keyword evidence="4" id="KW-0539">Nucleus</keyword>
<accession>A0AAV6HU40</accession>
<dbReference type="GO" id="GO:0005634">
    <property type="term" value="C:nucleus"/>
    <property type="evidence" value="ECO:0007669"/>
    <property type="project" value="UniProtKB-SubCell"/>
</dbReference>
<comment type="subcellular location">
    <subcellularLocation>
        <location evidence="1">Nucleus</location>
    </subcellularLocation>
</comment>